<proteinExistence type="predicted"/>
<evidence type="ECO:0000256" key="2">
    <source>
        <dbReference type="SAM" id="MobiDB-lite"/>
    </source>
</evidence>
<organism evidence="3 4">
    <name type="scientific">Riccia fluitans</name>
    <dbReference type="NCBI Taxonomy" id="41844"/>
    <lineage>
        <taxon>Eukaryota</taxon>
        <taxon>Viridiplantae</taxon>
        <taxon>Streptophyta</taxon>
        <taxon>Embryophyta</taxon>
        <taxon>Marchantiophyta</taxon>
        <taxon>Marchantiopsida</taxon>
        <taxon>Marchantiidae</taxon>
        <taxon>Marchantiales</taxon>
        <taxon>Ricciaceae</taxon>
        <taxon>Riccia</taxon>
    </lineage>
</organism>
<comment type="caution">
    <text evidence="3">The sequence shown here is derived from an EMBL/GenBank/DDBJ whole genome shotgun (WGS) entry which is preliminary data.</text>
</comment>
<sequence>MALTRWVGWVREVVRVMRGLPDEDLRRQTLAMHEQLIRLRKHRLAQEELREKAALSDLRKIVEEMKQLERNLVEAEKATAEYVDSLGEQVKTQMEADLNVEADVMIEKVLKQNPIVPGLQDLAKGLSEGSNGTVNAGGAPKGKAGS</sequence>
<dbReference type="EMBL" id="JBHFFA010000003">
    <property type="protein sequence ID" value="KAL2634081.1"/>
    <property type="molecule type" value="Genomic_DNA"/>
</dbReference>
<gene>
    <name evidence="3" type="ORF">R1flu_005560</name>
</gene>
<reference evidence="3 4" key="1">
    <citation type="submission" date="2024-09" db="EMBL/GenBank/DDBJ databases">
        <title>Chromosome-scale assembly of Riccia fluitans.</title>
        <authorList>
            <person name="Paukszto L."/>
            <person name="Sawicki J."/>
            <person name="Karawczyk K."/>
            <person name="Piernik-Szablinska J."/>
            <person name="Szczecinska M."/>
            <person name="Mazdziarz M."/>
        </authorList>
    </citation>
    <scope>NUCLEOTIDE SEQUENCE [LARGE SCALE GENOMIC DNA]</scope>
    <source>
        <strain evidence="3">Rf_01</strain>
        <tissue evidence="3">Aerial parts of the thallus</tissue>
    </source>
</reference>
<keyword evidence="4" id="KW-1185">Reference proteome</keyword>
<dbReference type="AlphaFoldDB" id="A0ABD1YTI2"/>
<protein>
    <submittedName>
        <fullName evidence="3">Uncharacterized protein</fullName>
    </submittedName>
</protein>
<dbReference type="Proteomes" id="UP001605036">
    <property type="component" value="Unassembled WGS sequence"/>
</dbReference>
<feature type="coiled-coil region" evidence="1">
    <location>
        <begin position="51"/>
        <end position="85"/>
    </location>
</feature>
<evidence type="ECO:0000313" key="3">
    <source>
        <dbReference type="EMBL" id="KAL2634081.1"/>
    </source>
</evidence>
<feature type="region of interest" description="Disordered" evidence="2">
    <location>
        <begin position="126"/>
        <end position="146"/>
    </location>
</feature>
<name>A0ABD1YTI2_9MARC</name>
<evidence type="ECO:0000256" key="1">
    <source>
        <dbReference type="SAM" id="Coils"/>
    </source>
</evidence>
<accession>A0ABD1YTI2</accession>
<keyword evidence="1" id="KW-0175">Coiled coil</keyword>
<evidence type="ECO:0000313" key="4">
    <source>
        <dbReference type="Proteomes" id="UP001605036"/>
    </source>
</evidence>